<sequence>MKKTFGSQIFHLFIKIAGACVIAFSVTMFIVNFMLGDQIGLKSVNKNLGSLGEYGAIAAASLWFLRHIWLFLHKNKIPGFKYMKELYMLAKKYHMFIGYAVLAVATTHGVYFFIKGSHHMIQIYSGIFAFGSLVLLGVVGIFLNKVKDRKKSVLYRSIHQMIAILFGLGLIIHLII</sequence>
<evidence type="ECO:0000313" key="1">
    <source>
        <dbReference type="EMBL" id="OUM50332.1"/>
    </source>
</evidence>
<evidence type="ECO:0000313" key="2">
    <source>
        <dbReference type="Proteomes" id="UP000195321"/>
    </source>
</evidence>
<proteinExistence type="predicted"/>
<organism evidence="1 2">
    <name type="scientific">Bacillus pseudomycoides</name>
    <dbReference type="NCBI Taxonomy" id="64104"/>
    <lineage>
        <taxon>Bacteria</taxon>
        <taxon>Bacillati</taxon>
        <taxon>Bacillota</taxon>
        <taxon>Bacilli</taxon>
        <taxon>Bacillales</taxon>
        <taxon>Bacillaceae</taxon>
        <taxon>Bacillus</taxon>
        <taxon>Bacillus cereus group</taxon>
    </lineage>
</organism>
<reference evidence="1 2" key="1">
    <citation type="submission" date="2017-02" db="EMBL/GenBank/DDBJ databases">
        <title>Bacillus pseudomycoides isolate FSL K6-0042.</title>
        <authorList>
            <person name="Kovac J."/>
        </authorList>
    </citation>
    <scope>NUCLEOTIDE SEQUENCE [LARGE SCALE GENOMIC DNA]</scope>
    <source>
        <strain evidence="1 2">FSL K6-0042</strain>
    </source>
</reference>
<protein>
    <recommendedName>
        <fullName evidence="3">Cytochrome b561 bacterial/Ni-hydrogenase domain-containing protein</fullName>
    </recommendedName>
</protein>
<comment type="caution">
    <text evidence="1">The sequence shown here is derived from an EMBL/GenBank/DDBJ whole genome shotgun (WGS) entry which is preliminary data.</text>
</comment>
<name>A0A1Y3MRZ8_9BACI</name>
<dbReference type="Proteomes" id="UP000195321">
    <property type="component" value="Unassembled WGS sequence"/>
</dbReference>
<evidence type="ECO:0008006" key="3">
    <source>
        <dbReference type="Google" id="ProtNLM"/>
    </source>
</evidence>
<gene>
    <name evidence="1" type="ORF">BW425_03495</name>
</gene>
<accession>A0A1Y3MRZ8</accession>
<dbReference type="EMBL" id="MWPX01000002">
    <property type="protein sequence ID" value="OUM50332.1"/>
    <property type="molecule type" value="Genomic_DNA"/>
</dbReference>
<dbReference type="AlphaFoldDB" id="A0A1Y3MRZ8"/>
<dbReference type="RefSeq" id="WP_016115005.1">
    <property type="nucleotide sequence ID" value="NZ_CP189809.1"/>
</dbReference>